<dbReference type="PANTHER" id="PTHR33048">
    <property type="entry name" value="PTH11-LIKE INTEGRAL MEMBRANE PROTEIN (AFU_ORTHOLOGUE AFUA_5G11245)"/>
    <property type="match status" value="1"/>
</dbReference>
<feature type="transmembrane region" description="Helical" evidence="7">
    <location>
        <begin position="41"/>
        <end position="60"/>
    </location>
</feature>
<keyword evidence="2 7" id="KW-0812">Transmembrane</keyword>
<evidence type="ECO:0000256" key="3">
    <source>
        <dbReference type="ARBA" id="ARBA00022989"/>
    </source>
</evidence>
<dbReference type="InterPro" id="IPR052337">
    <property type="entry name" value="SAT4-like"/>
</dbReference>
<protein>
    <recommendedName>
        <fullName evidence="8">Rhodopsin domain-containing protein</fullName>
    </recommendedName>
</protein>
<keyword evidence="4 7" id="KW-0472">Membrane</keyword>
<evidence type="ECO:0000256" key="7">
    <source>
        <dbReference type="SAM" id="Phobius"/>
    </source>
</evidence>
<feature type="transmembrane region" description="Helical" evidence="7">
    <location>
        <begin position="227"/>
        <end position="245"/>
    </location>
</feature>
<comment type="subcellular location">
    <subcellularLocation>
        <location evidence="1">Membrane</location>
        <topology evidence="1">Multi-pass membrane protein</topology>
    </subcellularLocation>
</comment>
<evidence type="ECO:0000313" key="10">
    <source>
        <dbReference type="Proteomes" id="UP000447873"/>
    </source>
</evidence>
<name>A0A8H3YU74_VENIN</name>
<gene>
    <name evidence="9" type="ORF">EG328_004285</name>
</gene>
<feature type="transmembrane region" description="Helical" evidence="7">
    <location>
        <begin position="116"/>
        <end position="136"/>
    </location>
</feature>
<feature type="transmembrane region" description="Helical" evidence="7">
    <location>
        <begin position="265"/>
        <end position="285"/>
    </location>
</feature>
<dbReference type="Pfam" id="PF20684">
    <property type="entry name" value="Fung_rhodopsin"/>
    <property type="match status" value="1"/>
</dbReference>
<evidence type="ECO:0000256" key="6">
    <source>
        <dbReference type="SAM" id="MobiDB-lite"/>
    </source>
</evidence>
<evidence type="ECO:0000313" key="9">
    <source>
        <dbReference type="EMBL" id="KAE9973674.1"/>
    </source>
</evidence>
<comment type="similarity">
    <text evidence="5">Belongs to the SAT4 family.</text>
</comment>
<evidence type="ECO:0000256" key="4">
    <source>
        <dbReference type="ARBA" id="ARBA00023136"/>
    </source>
</evidence>
<dbReference type="InterPro" id="IPR049326">
    <property type="entry name" value="Rhodopsin_dom_fungi"/>
</dbReference>
<proteinExistence type="inferred from homology"/>
<keyword evidence="3 7" id="KW-1133">Transmembrane helix</keyword>
<feature type="transmembrane region" description="Helical" evidence="7">
    <location>
        <begin position="196"/>
        <end position="215"/>
    </location>
</feature>
<feature type="transmembrane region" description="Helical" evidence="7">
    <location>
        <begin position="17"/>
        <end position="34"/>
    </location>
</feature>
<evidence type="ECO:0000259" key="8">
    <source>
        <dbReference type="Pfam" id="PF20684"/>
    </source>
</evidence>
<dbReference type="EMBL" id="WNWS01000237">
    <property type="protein sequence ID" value="KAE9973674.1"/>
    <property type="molecule type" value="Genomic_DNA"/>
</dbReference>
<dbReference type="AlphaFoldDB" id="A0A8H3YU74"/>
<organism evidence="9 10">
    <name type="scientific">Venturia inaequalis</name>
    <name type="common">Apple scab fungus</name>
    <dbReference type="NCBI Taxonomy" id="5025"/>
    <lineage>
        <taxon>Eukaryota</taxon>
        <taxon>Fungi</taxon>
        <taxon>Dikarya</taxon>
        <taxon>Ascomycota</taxon>
        <taxon>Pezizomycotina</taxon>
        <taxon>Dothideomycetes</taxon>
        <taxon>Pleosporomycetidae</taxon>
        <taxon>Venturiales</taxon>
        <taxon>Venturiaceae</taxon>
        <taxon>Venturia</taxon>
    </lineage>
</organism>
<dbReference type="PANTHER" id="PTHR33048:SF96">
    <property type="entry name" value="INTEGRAL MEMBRANE PROTEIN"/>
    <property type="match status" value="1"/>
</dbReference>
<evidence type="ECO:0000256" key="1">
    <source>
        <dbReference type="ARBA" id="ARBA00004141"/>
    </source>
</evidence>
<feature type="domain" description="Rhodopsin" evidence="8">
    <location>
        <begin position="34"/>
        <end position="290"/>
    </location>
</feature>
<dbReference type="Proteomes" id="UP000447873">
    <property type="component" value="Unassembled WGS sequence"/>
</dbReference>
<comment type="caution">
    <text evidence="9">The sequence shown here is derived from an EMBL/GenBank/DDBJ whole genome shotgun (WGS) entry which is preliminary data.</text>
</comment>
<feature type="region of interest" description="Disordered" evidence="6">
    <location>
        <begin position="304"/>
        <end position="329"/>
    </location>
</feature>
<evidence type="ECO:0000256" key="2">
    <source>
        <dbReference type="ARBA" id="ARBA00022692"/>
    </source>
</evidence>
<sequence>MASIFTENADNPEGHNVVILAVCFLAFTWPILGLRFWVRHVILHLLGADDILALISQVWIDTSALQTLVNDLDQIAFTGYCTSLMVTIHFTPGADPSSLPIAEKTVTAFTSSTTTYAASMLFLKLSLGAFFLRVLVTPLQRYFVFAMMVASVITNLMEGIWVIFLCGVPDGHYSLRILEKKCSSVPTQSGIAYSQAAVNTLTDIGLAAMPVWLLWRMEMKTSTKVSVGAILILATGGTIASMIRIKYISLILNPTFGFYKTVAPLMMMCIIELGAGLLACSLATLRPLLVSWMNLTSSSKYFSKSQCTSSRSGEDGTARSRPSGRPSRYVLPELPNHTLDVEKGRVIGLVDVQTRGPTFWDTRRIRIEDGNTSLV</sequence>
<reference evidence="9 10" key="1">
    <citation type="submission" date="2018-12" db="EMBL/GenBank/DDBJ databases">
        <title>Venturia inaequalis Genome Resource.</title>
        <authorList>
            <person name="Lichtner F.J."/>
        </authorList>
    </citation>
    <scope>NUCLEOTIDE SEQUENCE [LARGE SCALE GENOMIC DNA]</scope>
    <source>
        <strain evidence="9 10">120213</strain>
    </source>
</reference>
<evidence type="ECO:0000256" key="5">
    <source>
        <dbReference type="ARBA" id="ARBA00038359"/>
    </source>
</evidence>
<dbReference type="GO" id="GO:0016020">
    <property type="term" value="C:membrane"/>
    <property type="evidence" value="ECO:0007669"/>
    <property type="project" value="UniProtKB-SubCell"/>
</dbReference>
<feature type="transmembrane region" description="Helical" evidence="7">
    <location>
        <begin position="143"/>
        <end position="164"/>
    </location>
</feature>
<accession>A0A8H3YU74</accession>